<dbReference type="CDD" id="cd03811">
    <property type="entry name" value="GT4_GT28_WabH-like"/>
    <property type="match status" value="1"/>
</dbReference>
<feature type="domain" description="Glycosyltransferase subfamily 4-like N-terminal" evidence="1">
    <location>
        <begin position="17"/>
        <end position="178"/>
    </location>
</feature>
<dbReference type="HOGENOM" id="CLU_009583_0_0_2"/>
<evidence type="ECO:0000313" key="3">
    <source>
        <dbReference type="Proteomes" id="UP000010878"/>
    </source>
</evidence>
<proteinExistence type="predicted"/>
<dbReference type="RefSeq" id="WP_015322709.1">
    <property type="nucleotide sequence ID" value="NC_019974.1"/>
</dbReference>
<dbReference type="PANTHER" id="PTHR12526">
    <property type="entry name" value="GLYCOSYLTRANSFERASE"/>
    <property type="match status" value="1"/>
</dbReference>
<keyword evidence="3" id="KW-1185">Reference proteome</keyword>
<dbReference type="STRING" id="694430.Natoc_3552"/>
<dbReference type="Proteomes" id="UP000010878">
    <property type="component" value="Chromosome"/>
</dbReference>
<dbReference type="GeneID" id="14402238"/>
<dbReference type="eggNOG" id="arCOG01411">
    <property type="taxonomic scope" value="Archaea"/>
</dbReference>
<evidence type="ECO:0000259" key="1">
    <source>
        <dbReference type="Pfam" id="PF13439"/>
    </source>
</evidence>
<dbReference type="SUPFAM" id="SSF53756">
    <property type="entry name" value="UDP-Glycosyltransferase/glycogen phosphorylase"/>
    <property type="match status" value="1"/>
</dbReference>
<reference evidence="2 3" key="1">
    <citation type="submission" date="2012-11" db="EMBL/GenBank/DDBJ databases">
        <title>FINISHED of Natronococcus occultus SP4, DSM 3396.</title>
        <authorList>
            <consortium name="DOE Joint Genome Institute"/>
            <person name="Eisen J."/>
            <person name="Huntemann M."/>
            <person name="Wei C.-L."/>
            <person name="Han J."/>
            <person name="Detter J.C."/>
            <person name="Han C."/>
            <person name="Tapia R."/>
            <person name="Chen A."/>
            <person name="Kyrpides N."/>
            <person name="Mavromatis K."/>
            <person name="Markowitz V."/>
            <person name="Szeto E."/>
            <person name="Ivanova N."/>
            <person name="Mikhailova N."/>
            <person name="Ovchinnikova G."/>
            <person name="Pagani I."/>
            <person name="Pati A."/>
            <person name="Goodwin L."/>
            <person name="Nordberg H.P."/>
            <person name="Cantor M.N."/>
            <person name="Hua S.X."/>
            <person name="Woyke T."/>
            <person name="Eisen J."/>
            <person name="Klenk H.-P."/>
            <person name="Klenk H.-P."/>
        </authorList>
    </citation>
    <scope>NUCLEOTIDE SEQUENCE [LARGE SCALE GENOMIC DNA]</scope>
    <source>
        <strain evidence="2 3">SP4</strain>
    </source>
</reference>
<name>L0K407_9EURY</name>
<dbReference type="GO" id="GO:0016740">
    <property type="term" value="F:transferase activity"/>
    <property type="evidence" value="ECO:0007669"/>
    <property type="project" value="UniProtKB-KW"/>
</dbReference>
<organism evidence="2 3">
    <name type="scientific">Natronococcus occultus SP4</name>
    <dbReference type="NCBI Taxonomy" id="694430"/>
    <lineage>
        <taxon>Archaea</taxon>
        <taxon>Methanobacteriati</taxon>
        <taxon>Methanobacteriota</taxon>
        <taxon>Stenosarchaea group</taxon>
        <taxon>Halobacteria</taxon>
        <taxon>Halobacteriales</taxon>
        <taxon>Natrialbaceae</taxon>
        <taxon>Natronococcus</taxon>
    </lineage>
</organism>
<dbReference type="Pfam" id="PF13439">
    <property type="entry name" value="Glyco_transf_4"/>
    <property type="match status" value="1"/>
</dbReference>
<dbReference type="InterPro" id="IPR028098">
    <property type="entry name" value="Glyco_trans_4-like_N"/>
</dbReference>
<protein>
    <submittedName>
        <fullName evidence="2">Glycosyltransferase</fullName>
    </submittedName>
</protein>
<accession>L0K407</accession>
<dbReference type="EMBL" id="CP003929">
    <property type="protein sequence ID" value="AGB39275.1"/>
    <property type="molecule type" value="Genomic_DNA"/>
</dbReference>
<dbReference type="Pfam" id="PF13692">
    <property type="entry name" value="Glyco_trans_1_4"/>
    <property type="match status" value="1"/>
</dbReference>
<dbReference type="Gene3D" id="3.40.50.2000">
    <property type="entry name" value="Glycogen Phosphorylase B"/>
    <property type="match status" value="2"/>
</dbReference>
<keyword evidence="2" id="KW-0808">Transferase</keyword>
<gene>
    <name evidence="2" type="ORF">Natoc_3552</name>
</gene>
<sequence length="382" mass="41697">MSSQPRVSLFVPTLQGGGAELVMVTLASALSARGYDVYLVVSRAEGDLASEIPDGVTVIDFESPYLVASLPKLARHLRKIDPDGLIASMNGANLVAIWAKILSNTSPTTVVRVENMTTYMARDYDKRRHRLIPYLMMVFYRFSDEIVAVSEGVAQDTAKIIGTDPDDIRVVYNPVVTDNLVQKAGQPVDHPWLSNGSVPVILGAGRMVPQKDFCTLIRAFRRVLRDRNARLIILGKGEQREALLELADELGISDRVSLPGFVPNQYAYMAQADVFVLSSVHEGFGNVLAEAMACGTPVVSTECKSGPAEILDGGEYGPLVPVGDSEELAEAILTVLDDPIKTHVLRERAQDFSDRTIVDELESLIHGQTNRDGTIQPRIPLL</sequence>
<dbReference type="AlphaFoldDB" id="L0K407"/>
<dbReference type="KEGG" id="nou:Natoc_3552"/>
<evidence type="ECO:0000313" key="2">
    <source>
        <dbReference type="EMBL" id="AGB39275.1"/>
    </source>
</evidence>